<dbReference type="PANTHER" id="PTHR43300">
    <property type="entry name" value="ACETYLTRANSFERASE"/>
    <property type="match status" value="1"/>
</dbReference>
<dbReference type="KEGG" id="aay:WYH_01812"/>
<dbReference type="PROSITE" id="PS50968">
    <property type="entry name" value="BIOTINYL_LIPOYL"/>
    <property type="match status" value="1"/>
</dbReference>
<dbReference type="OrthoDB" id="9815592at2"/>
<comment type="similarity">
    <text evidence="2">Belongs to the transferase hexapeptide repeat family.</text>
</comment>
<dbReference type="Proteomes" id="UP000034392">
    <property type="component" value="Chromosome"/>
</dbReference>
<dbReference type="Gene3D" id="2.40.50.100">
    <property type="match status" value="1"/>
</dbReference>
<dbReference type="InterPro" id="IPR050179">
    <property type="entry name" value="Trans_hexapeptide_repeat"/>
</dbReference>
<dbReference type="PROSITE" id="PS00189">
    <property type="entry name" value="LIPOYL"/>
    <property type="match status" value="1"/>
</dbReference>
<accession>A0A0F7KQN6</accession>
<sequence length="384" mass="39267">MTTRRAILTMPRLNANEDEARIAVLPLAEGESFEDGTLLFTVETTKAANDVIAPVGGTIGRILVSVDDMIPVGGAICEVELKTDTQPDDLDLKWADEEEADGGSEGTAERHVSAKARERARELGVNVDDVAGKDGKVRVADVERHAAEAPAGGSAQAATGAAPVLKESYGAADAVIFGASGHARAIMDAAQGSGFNLIGCVDAKVPAGTEVLNGLIALGTDDVLQELRDRGVRYAFVGVGGATSNAARKKVFDKLVELGFDLPPLVAPTARLGLGSTLGAASYCLPGASVGPAVTIGDNCIINQNVVIAHDSVIADHVHLAPNAVVAGHCRVGAGSTIGMCATLINGSKVGADCLIHNNVPVTRDIADKTVLTLADILGQFSGG</sequence>
<evidence type="ECO:0000256" key="5">
    <source>
        <dbReference type="ARBA" id="ARBA00023315"/>
    </source>
</evidence>
<dbReference type="SUPFAM" id="SSF51161">
    <property type="entry name" value="Trimeric LpxA-like enzymes"/>
    <property type="match status" value="1"/>
</dbReference>
<dbReference type="PANTHER" id="PTHR43300:SF7">
    <property type="entry name" value="UDP-N-ACETYLBACILLOSAMINE N-ACETYLTRANSFERASE"/>
    <property type="match status" value="1"/>
</dbReference>
<dbReference type="STRING" id="1267766.WYH_01812"/>
<evidence type="ECO:0000313" key="6">
    <source>
        <dbReference type="EMBL" id="AKH42848.1"/>
    </source>
</evidence>
<dbReference type="InterPro" id="IPR003016">
    <property type="entry name" value="2-oxoA_DH_lipoyl-BS"/>
</dbReference>
<dbReference type="InterPro" id="IPR011053">
    <property type="entry name" value="Single_hybrid_motif"/>
</dbReference>
<dbReference type="InterPro" id="IPR011004">
    <property type="entry name" value="Trimer_LpxA-like_sf"/>
</dbReference>
<dbReference type="SUPFAM" id="SSF51230">
    <property type="entry name" value="Single hybrid motif"/>
    <property type="match status" value="1"/>
</dbReference>
<dbReference type="EMBL" id="CP011452">
    <property type="protein sequence ID" value="AKH42848.1"/>
    <property type="molecule type" value="Genomic_DNA"/>
</dbReference>
<keyword evidence="4" id="KW-0450">Lipoyl</keyword>
<dbReference type="CDD" id="cd06849">
    <property type="entry name" value="lipoyl_domain"/>
    <property type="match status" value="1"/>
</dbReference>
<evidence type="ECO:0000313" key="7">
    <source>
        <dbReference type="Proteomes" id="UP000034392"/>
    </source>
</evidence>
<dbReference type="InterPro" id="IPR056729">
    <property type="entry name" value="GMPPB_C"/>
</dbReference>
<keyword evidence="5 6" id="KW-0012">Acyltransferase</keyword>
<keyword evidence="7" id="KW-1185">Reference proteome</keyword>
<dbReference type="CDD" id="cd03360">
    <property type="entry name" value="LbH_AT_putative"/>
    <property type="match status" value="1"/>
</dbReference>
<dbReference type="InterPro" id="IPR020019">
    <property type="entry name" value="AcTrfase_PglD-like"/>
</dbReference>
<dbReference type="RefSeq" id="WP_046903548.1">
    <property type="nucleotide sequence ID" value="NZ_CP011452.2"/>
</dbReference>
<dbReference type="Pfam" id="PF00364">
    <property type="entry name" value="Biotin_lipoyl"/>
    <property type="match status" value="1"/>
</dbReference>
<dbReference type="Pfam" id="PF25087">
    <property type="entry name" value="GMPPB_C"/>
    <property type="match status" value="1"/>
</dbReference>
<evidence type="ECO:0000256" key="2">
    <source>
        <dbReference type="ARBA" id="ARBA00007274"/>
    </source>
</evidence>
<proteinExistence type="inferred from homology"/>
<keyword evidence="3" id="KW-0677">Repeat</keyword>
<organism evidence="6 7">
    <name type="scientific">Croceibacterium atlanticum</name>
    <dbReference type="NCBI Taxonomy" id="1267766"/>
    <lineage>
        <taxon>Bacteria</taxon>
        <taxon>Pseudomonadati</taxon>
        <taxon>Pseudomonadota</taxon>
        <taxon>Alphaproteobacteria</taxon>
        <taxon>Sphingomonadales</taxon>
        <taxon>Erythrobacteraceae</taxon>
        <taxon>Croceibacterium</taxon>
    </lineage>
</organism>
<dbReference type="AlphaFoldDB" id="A0A0F7KQN6"/>
<name>A0A0F7KQN6_9SPHN</name>
<gene>
    <name evidence="6" type="primary">epsM</name>
    <name evidence="6" type="ORF">WYH_01812</name>
</gene>
<dbReference type="InterPro" id="IPR000089">
    <property type="entry name" value="Biotin_lipoyl"/>
</dbReference>
<dbReference type="GO" id="GO:0016746">
    <property type="term" value="F:acyltransferase activity"/>
    <property type="evidence" value="ECO:0007669"/>
    <property type="project" value="UniProtKB-KW"/>
</dbReference>
<comment type="cofactor">
    <cofactor evidence="1">
        <name>(R)-lipoate</name>
        <dbReference type="ChEBI" id="CHEBI:83088"/>
    </cofactor>
</comment>
<reference evidence="6" key="1">
    <citation type="submission" date="2015-05" db="EMBL/GenBank/DDBJ databases">
        <title>The complete genome of Altererythrobacter atlanticus strain 26DY36.</title>
        <authorList>
            <person name="Wu Y.-H."/>
            <person name="Cheng H."/>
            <person name="Wu X.-W."/>
        </authorList>
    </citation>
    <scope>NUCLEOTIDE SEQUENCE [LARGE SCALE GENOMIC DNA]</scope>
    <source>
        <strain evidence="6">26DY36</strain>
    </source>
</reference>
<dbReference type="PATRIC" id="fig|1267766.3.peg.1831"/>
<dbReference type="Gene3D" id="2.160.10.10">
    <property type="entry name" value="Hexapeptide repeat proteins"/>
    <property type="match status" value="1"/>
</dbReference>
<evidence type="ECO:0000256" key="4">
    <source>
        <dbReference type="ARBA" id="ARBA00022823"/>
    </source>
</evidence>
<evidence type="ECO:0000256" key="3">
    <source>
        <dbReference type="ARBA" id="ARBA00022737"/>
    </source>
</evidence>
<evidence type="ECO:0000256" key="1">
    <source>
        <dbReference type="ARBA" id="ARBA00001938"/>
    </source>
</evidence>
<dbReference type="Pfam" id="PF17836">
    <property type="entry name" value="PglD_N"/>
    <property type="match status" value="1"/>
</dbReference>
<protein>
    <submittedName>
        <fullName evidence="6">Acetyltransferase EpsM</fullName>
        <ecNumber evidence="6">2.3.1.-</ecNumber>
    </submittedName>
</protein>
<dbReference type="Gene3D" id="3.40.50.20">
    <property type="match status" value="1"/>
</dbReference>
<dbReference type="EC" id="2.3.1.-" evidence="6"/>
<dbReference type="InterPro" id="IPR041561">
    <property type="entry name" value="PglD_N"/>
</dbReference>
<keyword evidence="6" id="KW-0808">Transferase</keyword>